<reference evidence="2" key="1">
    <citation type="journal article" date="2012" name="MBio">
        <title>Comparative genome analysis of Trichophyton rubrum and related dermatophytes reveals candidate genes involved in infection.</title>
        <authorList>
            <person name="Martinez D.A."/>
            <person name="Oliver B.G."/>
            <person name="Graeser Y."/>
            <person name="Goldberg J.M."/>
            <person name="Li W."/>
            <person name="Martinez-Rossi N.M."/>
            <person name="Monod M."/>
            <person name="Shelest E."/>
            <person name="Barton R.C."/>
            <person name="Birch E."/>
            <person name="Brakhage A.A."/>
            <person name="Chen Z."/>
            <person name="Gurr S.J."/>
            <person name="Heiman D."/>
            <person name="Heitman J."/>
            <person name="Kosti I."/>
            <person name="Rossi A."/>
            <person name="Saif S."/>
            <person name="Samalova M."/>
            <person name="Saunders C.W."/>
            <person name="Shea T."/>
            <person name="Summerbell R.C."/>
            <person name="Xu J."/>
            <person name="Young S."/>
            <person name="Zeng Q."/>
            <person name="Birren B.W."/>
            <person name="Cuomo C.A."/>
            <person name="White T.C."/>
        </authorList>
    </citation>
    <scope>NUCLEOTIDE SEQUENCE [LARGE SCALE GENOMIC DNA]</scope>
    <source>
        <strain evidence="2">ATCC MYA-4605 / CBS 113480</strain>
    </source>
</reference>
<dbReference type="STRING" id="554155.C5FQJ2"/>
<dbReference type="OrthoDB" id="4174293at2759"/>
<dbReference type="GeneID" id="9223833"/>
<organism evidence="1 2">
    <name type="scientific">Arthroderma otae (strain ATCC MYA-4605 / CBS 113480)</name>
    <name type="common">Microsporum canis</name>
    <dbReference type="NCBI Taxonomy" id="554155"/>
    <lineage>
        <taxon>Eukaryota</taxon>
        <taxon>Fungi</taxon>
        <taxon>Dikarya</taxon>
        <taxon>Ascomycota</taxon>
        <taxon>Pezizomycotina</taxon>
        <taxon>Eurotiomycetes</taxon>
        <taxon>Eurotiomycetidae</taxon>
        <taxon>Onygenales</taxon>
        <taxon>Arthrodermataceae</taxon>
        <taxon>Microsporum</taxon>
    </lineage>
</organism>
<evidence type="ECO:0000313" key="2">
    <source>
        <dbReference type="Proteomes" id="UP000002035"/>
    </source>
</evidence>
<dbReference type="RefSeq" id="XP_002847227.1">
    <property type="nucleotide sequence ID" value="XM_002847181.1"/>
</dbReference>
<keyword evidence="2" id="KW-1185">Reference proteome</keyword>
<dbReference type="VEuPathDB" id="FungiDB:MCYG_04964"/>
<proteinExistence type="predicted"/>
<dbReference type="HOGENOM" id="CLU_030446_0_0_1"/>
<accession>C5FQJ2</accession>
<name>C5FQJ2_ARTOC</name>
<dbReference type="EMBL" id="DS995704">
    <property type="protein sequence ID" value="EEQ32145.1"/>
    <property type="molecule type" value="Genomic_DNA"/>
</dbReference>
<sequence>MAFKISCPPDVSPSSRVVAVCGVTDHEGQASPSDDECISDFYLFHHLLSPKSAIAKNQVWLTVENPEDLVRKYGEYAHGDPRKERRVTLDKDTLGNMKNIQVVPRPDLLDRFLSTLRKQALVAAERQEQLIVFIFSHGDIDTYGVHLGSLTENPNKYHLLLMRDFTHVIPKETKVTLFTASCYSGGWLAQTNANTARFLNGITGSRAETETLSSSFSRSVGRACGSSIAWAILWSVMEIEEEGEDRMDVLTHPTYMDLAYSILESISNIHSEQYIHFSAENDEWETRCGKRKGFPLKYFKERWETLRIISPSDTNSPELGSSRWITFQSSIDRKLRHRAVEYLSSKPGADNISNNVWIHSRLRRYLQGELQLDEQGTLDLLNLVLYRLSLLQGADEYIQIMGIEAPSIKEFEVDQWKVEWEKKEKRDDLFRYILQARLFDPPMIGLYYSKPAVFLAIALVETCQSRKEAEDKVSLALDAKFLRMENIIAQVPAEQVIDDAQVTKDGKTFFQEMKKLGHKVRFKGLEGDSPSRL</sequence>
<dbReference type="Proteomes" id="UP000002035">
    <property type="component" value="Unassembled WGS sequence"/>
</dbReference>
<gene>
    <name evidence="1" type="ORF">MCYG_04964</name>
</gene>
<protein>
    <submittedName>
        <fullName evidence="1">Uncharacterized protein</fullName>
    </submittedName>
</protein>
<dbReference type="eggNOG" id="ENOG502T81X">
    <property type="taxonomic scope" value="Eukaryota"/>
</dbReference>
<evidence type="ECO:0000313" key="1">
    <source>
        <dbReference type="EMBL" id="EEQ32145.1"/>
    </source>
</evidence>
<dbReference type="OMA" id="CYSGGWL"/>
<dbReference type="AlphaFoldDB" id="C5FQJ2"/>